<proteinExistence type="predicted"/>
<sequence>MTSGLFNHLIDKEMLRRLFTPAFLQHRYDSYQPGQLVKIALSNPPDFQPGKDWTYTNTGFVLAAMIAEKAAKKTYADLVTQRIIRPLGLSATYVPGAGETRIRGPHATHYSKLSLTPEPQAKLHDVTEMNPSAGWAAGDIVSSTADLDRFFTALLEGKLLPQAQQRAMFATTVVPEGRWTPGSSYGLGMSSVKLSCGTTVWGMGGALPGSWSYAYGTRDATRMLVQNVNGDWNNPIASFTDVLEAEFCTP</sequence>
<dbReference type="PANTHER" id="PTHR46825:SF7">
    <property type="entry name" value="D-ALANYL-D-ALANINE CARBOXYPEPTIDASE"/>
    <property type="match status" value="1"/>
</dbReference>
<evidence type="ECO:0000259" key="1">
    <source>
        <dbReference type="Pfam" id="PF00144"/>
    </source>
</evidence>
<name>A0ABW7YVZ8_9ACTN</name>
<dbReference type="GO" id="GO:0016787">
    <property type="term" value="F:hydrolase activity"/>
    <property type="evidence" value="ECO:0007669"/>
    <property type="project" value="UniProtKB-KW"/>
</dbReference>
<evidence type="ECO:0000313" key="3">
    <source>
        <dbReference type="Proteomes" id="UP001612741"/>
    </source>
</evidence>
<organism evidence="2 3">
    <name type="scientific">Nonomuraea typhae</name>
    <dbReference type="NCBI Taxonomy" id="2603600"/>
    <lineage>
        <taxon>Bacteria</taxon>
        <taxon>Bacillati</taxon>
        <taxon>Actinomycetota</taxon>
        <taxon>Actinomycetes</taxon>
        <taxon>Streptosporangiales</taxon>
        <taxon>Streptosporangiaceae</taxon>
        <taxon>Nonomuraea</taxon>
    </lineage>
</organism>
<protein>
    <submittedName>
        <fullName evidence="2">Serine hydrolase domain-containing protein</fullName>
        <ecNumber evidence="2">3.-.-.-</ecNumber>
    </submittedName>
</protein>
<gene>
    <name evidence="2" type="ORF">ACIBG2_18875</name>
</gene>
<feature type="domain" description="Beta-lactamase-related" evidence="1">
    <location>
        <begin position="21"/>
        <end position="225"/>
    </location>
</feature>
<dbReference type="SUPFAM" id="SSF56601">
    <property type="entry name" value="beta-lactamase/transpeptidase-like"/>
    <property type="match status" value="1"/>
</dbReference>
<dbReference type="Proteomes" id="UP001612741">
    <property type="component" value="Unassembled WGS sequence"/>
</dbReference>
<reference evidence="2 3" key="1">
    <citation type="submission" date="2024-10" db="EMBL/GenBank/DDBJ databases">
        <title>The Natural Products Discovery Center: Release of the First 8490 Sequenced Strains for Exploring Actinobacteria Biosynthetic Diversity.</title>
        <authorList>
            <person name="Kalkreuter E."/>
            <person name="Kautsar S.A."/>
            <person name="Yang D."/>
            <person name="Bader C.D."/>
            <person name="Teijaro C.N."/>
            <person name="Fluegel L."/>
            <person name="Davis C.M."/>
            <person name="Simpson J.R."/>
            <person name="Lauterbach L."/>
            <person name="Steele A.D."/>
            <person name="Gui C."/>
            <person name="Meng S."/>
            <person name="Li G."/>
            <person name="Viehrig K."/>
            <person name="Ye F."/>
            <person name="Su P."/>
            <person name="Kiefer A.F."/>
            <person name="Nichols A."/>
            <person name="Cepeda A.J."/>
            <person name="Yan W."/>
            <person name="Fan B."/>
            <person name="Jiang Y."/>
            <person name="Adhikari A."/>
            <person name="Zheng C.-J."/>
            <person name="Schuster L."/>
            <person name="Cowan T.M."/>
            <person name="Smanski M.J."/>
            <person name="Chevrette M.G."/>
            <person name="De Carvalho L.P.S."/>
            <person name="Shen B."/>
        </authorList>
    </citation>
    <scope>NUCLEOTIDE SEQUENCE [LARGE SCALE GENOMIC DNA]</scope>
    <source>
        <strain evidence="2 3">NPDC050545</strain>
    </source>
</reference>
<dbReference type="EMBL" id="JBITGY010000005">
    <property type="protein sequence ID" value="MFI6499458.1"/>
    <property type="molecule type" value="Genomic_DNA"/>
</dbReference>
<dbReference type="InterPro" id="IPR012338">
    <property type="entry name" value="Beta-lactam/transpept-like"/>
</dbReference>
<dbReference type="EC" id="3.-.-.-" evidence="2"/>
<dbReference type="InterPro" id="IPR050491">
    <property type="entry name" value="AmpC-like"/>
</dbReference>
<comment type="caution">
    <text evidence="2">The sequence shown here is derived from an EMBL/GenBank/DDBJ whole genome shotgun (WGS) entry which is preliminary data.</text>
</comment>
<keyword evidence="2" id="KW-0378">Hydrolase</keyword>
<dbReference type="PANTHER" id="PTHR46825">
    <property type="entry name" value="D-ALANYL-D-ALANINE-CARBOXYPEPTIDASE/ENDOPEPTIDASE AMPH"/>
    <property type="match status" value="1"/>
</dbReference>
<dbReference type="RefSeq" id="WP_397082774.1">
    <property type="nucleotide sequence ID" value="NZ_JBITGY010000005.1"/>
</dbReference>
<dbReference type="Pfam" id="PF00144">
    <property type="entry name" value="Beta-lactamase"/>
    <property type="match status" value="1"/>
</dbReference>
<dbReference type="InterPro" id="IPR001466">
    <property type="entry name" value="Beta-lactam-related"/>
</dbReference>
<keyword evidence="3" id="KW-1185">Reference proteome</keyword>
<dbReference type="Gene3D" id="3.40.710.10">
    <property type="entry name" value="DD-peptidase/beta-lactamase superfamily"/>
    <property type="match status" value="1"/>
</dbReference>
<accession>A0ABW7YVZ8</accession>
<evidence type="ECO:0000313" key="2">
    <source>
        <dbReference type="EMBL" id="MFI6499458.1"/>
    </source>
</evidence>